<evidence type="ECO:0000313" key="3">
    <source>
        <dbReference type="Proteomes" id="UP000663920"/>
    </source>
</evidence>
<feature type="region of interest" description="Disordered" evidence="1">
    <location>
        <begin position="48"/>
        <end position="70"/>
    </location>
</feature>
<dbReference type="Proteomes" id="UP000663920">
    <property type="component" value="Chromosome"/>
</dbReference>
<gene>
    <name evidence="2" type="ORF">J3359_10380</name>
</gene>
<dbReference type="AlphaFoldDB" id="A0A975CUL8"/>
<dbReference type="EMBL" id="CP071869">
    <property type="protein sequence ID" value="QTE24492.1"/>
    <property type="molecule type" value="Genomic_DNA"/>
</dbReference>
<keyword evidence="3" id="KW-1185">Reference proteome</keyword>
<organism evidence="2 3">
    <name type="scientific">Polaribacter cellanae</name>
    <dbReference type="NCBI Taxonomy" id="2818493"/>
    <lineage>
        <taxon>Bacteria</taxon>
        <taxon>Pseudomonadati</taxon>
        <taxon>Bacteroidota</taxon>
        <taxon>Flavobacteriia</taxon>
        <taxon>Flavobacteriales</taxon>
        <taxon>Flavobacteriaceae</taxon>
    </lineage>
</organism>
<protein>
    <submittedName>
        <fullName evidence="2">Uncharacterized protein</fullName>
    </submittedName>
</protein>
<sequence length="70" mass="7781">MKVEAWYAPEIPFNYGPKSYNSLPGLIIMLKEGSLLFSADVSKNHTSKKVALDSPHRGRQGHGQKSNFCC</sequence>
<accession>A0A975CUL8</accession>
<reference evidence="2 3" key="1">
    <citation type="submission" date="2021-03" db="EMBL/GenBank/DDBJ databases">
        <title>Complete genome of Polaribacter_sp.SM13.</title>
        <authorList>
            <person name="Jeong S.W."/>
            <person name="Bae J.W."/>
        </authorList>
    </citation>
    <scope>NUCLEOTIDE SEQUENCE [LARGE SCALE GENOMIC DNA]</scope>
    <source>
        <strain evidence="2 3">SM13</strain>
    </source>
</reference>
<evidence type="ECO:0000313" key="2">
    <source>
        <dbReference type="EMBL" id="QTE24492.1"/>
    </source>
</evidence>
<dbReference type="InterPro" id="IPR005901">
    <property type="entry name" value="GLPGLI"/>
</dbReference>
<name>A0A975CUL8_9FLAO</name>
<dbReference type="Pfam" id="PF09697">
    <property type="entry name" value="Porph_ging"/>
    <property type="match status" value="1"/>
</dbReference>
<evidence type="ECO:0000256" key="1">
    <source>
        <dbReference type="SAM" id="MobiDB-lite"/>
    </source>
</evidence>
<proteinExistence type="predicted"/>
<dbReference type="KEGG" id="pcea:J3359_10380"/>